<feature type="transmembrane region" description="Helical" evidence="1">
    <location>
        <begin position="12"/>
        <end position="31"/>
    </location>
</feature>
<gene>
    <name evidence="2" type="ORF">GAB14E_2355</name>
</gene>
<reference evidence="2 3" key="1">
    <citation type="submission" date="2014-08" db="EMBL/GenBank/DDBJ databases">
        <title>Genomic and Phenotypic Diversity of Colwellia psychrerythraea strains from Disparate Marine Basins.</title>
        <authorList>
            <person name="Techtmann S.M."/>
            <person name="Stelling S.C."/>
            <person name="Utturkar S.M."/>
            <person name="Alshibli N."/>
            <person name="Harris A."/>
            <person name="Brown S.D."/>
            <person name="Hazen T.C."/>
        </authorList>
    </citation>
    <scope>NUCLEOTIDE SEQUENCE [LARGE SCALE GENOMIC DNA]</scope>
    <source>
        <strain evidence="2 3">GAB14E</strain>
    </source>
</reference>
<dbReference type="SUPFAM" id="SSF54523">
    <property type="entry name" value="Pili subunits"/>
    <property type="match status" value="1"/>
</dbReference>
<dbReference type="AlphaFoldDB" id="A0A099KUC8"/>
<keyword evidence="1" id="KW-0812">Transmembrane</keyword>
<proteinExistence type="predicted"/>
<evidence type="ECO:0000256" key="1">
    <source>
        <dbReference type="SAM" id="Phobius"/>
    </source>
</evidence>
<dbReference type="PROSITE" id="PS00409">
    <property type="entry name" value="PROKAR_NTER_METHYL"/>
    <property type="match status" value="1"/>
</dbReference>
<dbReference type="InterPro" id="IPR012902">
    <property type="entry name" value="N_methyl_site"/>
</dbReference>
<evidence type="ECO:0000313" key="2">
    <source>
        <dbReference type="EMBL" id="KGJ93800.1"/>
    </source>
</evidence>
<dbReference type="PATRIC" id="fig|28229.3.peg.1980"/>
<name>A0A099KUC8_COLPS</name>
<comment type="caution">
    <text evidence="2">The sequence shown here is derived from an EMBL/GenBank/DDBJ whole genome shotgun (WGS) entry which is preliminary data.</text>
</comment>
<dbReference type="NCBIfam" id="TIGR02532">
    <property type="entry name" value="IV_pilin_GFxxxE"/>
    <property type="match status" value="1"/>
</dbReference>
<organism evidence="2 3">
    <name type="scientific">Colwellia psychrerythraea</name>
    <name type="common">Vibrio psychroerythus</name>
    <dbReference type="NCBI Taxonomy" id="28229"/>
    <lineage>
        <taxon>Bacteria</taxon>
        <taxon>Pseudomonadati</taxon>
        <taxon>Pseudomonadota</taxon>
        <taxon>Gammaproteobacteria</taxon>
        <taxon>Alteromonadales</taxon>
        <taxon>Colwelliaceae</taxon>
        <taxon>Colwellia</taxon>
    </lineage>
</organism>
<dbReference type="RefSeq" id="WP_033082036.1">
    <property type="nucleotide sequence ID" value="NZ_JQEC01000021.1"/>
</dbReference>
<sequence>MRQLAYKTKGFTLIELVVVIVILGILAVTAAPKFIDLTRDTKAATLEAIGGAMASGLQLINARAIIDNQQLGTGIIQIAGVDIPLYNGYPSVRGADSFPDQNAQVKAWLEIDAVDRNTANFNRDAAPFFTDKSTANNYIYIFFIEDYDQKSTIKCHVRYENPVTLVPENPTITVNTSEC</sequence>
<keyword evidence="1" id="KW-1133">Transmembrane helix</keyword>
<dbReference type="EMBL" id="JQEC01000021">
    <property type="protein sequence ID" value="KGJ93800.1"/>
    <property type="molecule type" value="Genomic_DNA"/>
</dbReference>
<dbReference type="Gene3D" id="3.30.700.10">
    <property type="entry name" value="Glycoprotein, Type 4 Pilin"/>
    <property type="match status" value="1"/>
</dbReference>
<protein>
    <submittedName>
        <fullName evidence="2">Uncharacterized protein</fullName>
    </submittedName>
</protein>
<dbReference type="OrthoDB" id="8538594at2"/>
<keyword evidence="1" id="KW-0472">Membrane</keyword>
<dbReference type="Proteomes" id="UP000029868">
    <property type="component" value="Unassembled WGS sequence"/>
</dbReference>
<evidence type="ECO:0000313" key="3">
    <source>
        <dbReference type="Proteomes" id="UP000029868"/>
    </source>
</evidence>
<accession>A0A099KUC8</accession>
<dbReference type="InterPro" id="IPR045584">
    <property type="entry name" value="Pilin-like"/>
</dbReference>
<dbReference type="Pfam" id="PF07963">
    <property type="entry name" value="N_methyl"/>
    <property type="match status" value="1"/>
</dbReference>